<name>A0A2S0N5S8_9BURK</name>
<evidence type="ECO:0000313" key="3">
    <source>
        <dbReference type="Proteomes" id="UP000239326"/>
    </source>
</evidence>
<gene>
    <name evidence="2" type="ORF">C6571_18750</name>
</gene>
<feature type="domain" description="Putative exodeoxyribonuclease 8 PDDEXK-like" evidence="1">
    <location>
        <begin position="24"/>
        <end position="257"/>
    </location>
</feature>
<proteinExistence type="predicted"/>
<dbReference type="KEGG" id="simp:C6571_18750"/>
<dbReference type="AlphaFoldDB" id="A0A2S0N5S8"/>
<dbReference type="OrthoDB" id="256590at2"/>
<evidence type="ECO:0000259" key="1">
    <source>
        <dbReference type="Pfam" id="PF12684"/>
    </source>
</evidence>
<accession>A0A2S0N5S8</accession>
<dbReference type="Gene3D" id="3.90.320.10">
    <property type="match status" value="1"/>
</dbReference>
<geneLocation type="plasmid" evidence="2 3">
    <name>unnamed1</name>
</geneLocation>
<dbReference type="RefSeq" id="WP_106448414.1">
    <property type="nucleotide sequence ID" value="NZ_CP027670.1"/>
</dbReference>
<dbReference type="Proteomes" id="UP000239326">
    <property type="component" value="Plasmid unnamed1"/>
</dbReference>
<keyword evidence="3" id="KW-1185">Reference proteome</keyword>
<dbReference type="InterPro" id="IPR011604">
    <property type="entry name" value="PDDEXK-like_dom_sf"/>
</dbReference>
<reference evidence="2 3" key="1">
    <citation type="submission" date="2018-03" db="EMBL/GenBank/DDBJ databases">
        <title>Genome sequencing of Simplicispira sp.</title>
        <authorList>
            <person name="Kim S.-J."/>
            <person name="Heo J."/>
            <person name="Kwon S.-W."/>
        </authorList>
    </citation>
    <scope>NUCLEOTIDE SEQUENCE [LARGE SCALE GENOMIC DNA]</scope>
    <source>
        <strain evidence="2 3">SC1-8</strain>
        <plasmid evidence="2 3">unnamed1</plasmid>
    </source>
</reference>
<sequence>MLMKTGLVDIPASEYHSDKDIVGHSALVEMLRSPAHFMHRLNTPYEPTPAMQFGTAVHTAILEPSRFHTLYAVQPKFDRRTKDGKALALAWEEANRGVLPIEQDDLNRITRIRESINRHVDASALLQSSITEQSYFWTDHETGIQCRIRADLLKLAADGCIEAIGDLKTTLDASRDGFVRAIDKFGYDLQAAFYVDGIKHLTGREVPFYLMPAESNAPHGVALYRVGPKSIEVGRAKYRAALQLLQWCREHNSWPSYQPFGEAEEIEISDWSLRRAAAEFEDE</sequence>
<evidence type="ECO:0000313" key="2">
    <source>
        <dbReference type="EMBL" id="AVO43466.1"/>
    </source>
</evidence>
<organism evidence="2 3">
    <name type="scientific">Simplicispira suum</name>
    <dbReference type="NCBI Taxonomy" id="2109915"/>
    <lineage>
        <taxon>Bacteria</taxon>
        <taxon>Pseudomonadati</taxon>
        <taxon>Pseudomonadota</taxon>
        <taxon>Betaproteobacteria</taxon>
        <taxon>Burkholderiales</taxon>
        <taxon>Comamonadaceae</taxon>
        <taxon>Simplicispira</taxon>
    </lineage>
</organism>
<dbReference type="EMBL" id="CP027670">
    <property type="protein sequence ID" value="AVO43466.1"/>
    <property type="molecule type" value="Genomic_DNA"/>
</dbReference>
<dbReference type="Pfam" id="PF12684">
    <property type="entry name" value="DUF3799"/>
    <property type="match status" value="1"/>
</dbReference>
<dbReference type="InterPro" id="IPR024432">
    <property type="entry name" value="Put_RecE_PDDEXK-like_dom"/>
</dbReference>
<keyword evidence="2" id="KW-0614">Plasmid</keyword>
<protein>
    <recommendedName>
        <fullName evidence="1">Putative exodeoxyribonuclease 8 PDDEXK-like domain-containing protein</fullName>
    </recommendedName>
</protein>